<gene>
    <name evidence="2" type="ORF">PSYICH_LOCUS8987</name>
</gene>
<evidence type="ECO:0000313" key="3">
    <source>
        <dbReference type="Proteomes" id="UP001153636"/>
    </source>
</evidence>
<feature type="region of interest" description="Disordered" evidence="1">
    <location>
        <begin position="61"/>
        <end position="122"/>
    </location>
</feature>
<evidence type="ECO:0000313" key="2">
    <source>
        <dbReference type="EMBL" id="CAH1108742.1"/>
    </source>
</evidence>
<keyword evidence="3" id="KW-1185">Reference proteome</keyword>
<protein>
    <submittedName>
        <fullName evidence="2">Uncharacterized protein</fullName>
    </submittedName>
</protein>
<name>A0A9P0GGU4_9CUCU</name>
<organism evidence="2 3">
    <name type="scientific">Psylliodes chrysocephalus</name>
    <dbReference type="NCBI Taxonomy" id="3402493"/>
    <lineage>
        <taxon>Eukaryota</taxon>
        <taxon>Metazoa</taxon>
        <taxon>Ecdysozoa</taxon>
        <taxon>Arthropoda</taxon>
        <taxon>Hexapoda</taxon>
        <taxon>Insecta</taxon>
        <taxon>Pterygota</taxon>
        <taxon>Neoptera</taxon>
        <taxon>Endopterygota</taxon>
        <taxon>Coleoptera</taxon>
        <taxon>Polyphaga</taxon>
        <taxon>Cucujiformia</taxon>
        <taxon>Chrysomeloidea</taxon>
        <taxon>Chrysomelidae</taxon>
        <taxon>Galerucinae</taxon>
        <taxon>Alticini</taxon>
        <taxon>Psylliodes</taxon>
    </lineage>
</organism>
<dbReference type="OrthoDB" id="10606586at2759"/>
<evidence type="ECO:0000256" key="1">
    <source>
        <dbReference type="SAM" id="MobiDB-lite"/>
    </source>
</evidence>
<reference evidence="2" key="1">
    <citation type="submission" date="2022-01" db="EMBL/GenBank/DDBJ databases">
        <authorList>
            <person name="King R."/>
        </authorList>
    </citation>
    <scope>NUCLEOTIDE SEQUENCE</scope>
</reference>
<proteinExistence type="predicted"/>
<accession>A0A9P0GGU4</accession>
<dbReference type="Proteomes" id="UP001153636">
    <property type="component" value="Chromosome 3"/>
</dbReference>
<dbReference type="AlphaFoldDB" id="A0A9P0GGU4"/>
<dbReference type="EMBL" id="OV651815">
    <property type="protein sequence ID" value="CAH1108742.1"/>
    <property type="molecule type" value="Genomic_DNA"/>
</dbReference>
<sequence>MEEKEESLTCSKIIDPYVFEGLGCTNFKYSIKLEENAELSIARTQDGATYRRNKIHLKNYNERAAEKGTNEAIENPESKAYSENTTLHDSDSHSEQQSEGNETTEQCRRSERVRRNPAKLQE</sequence>
<feature type="compositionally biased region" description="Basic and acidic residues" evidence="1">
    <location>
        <begin position="105"/>
        <end position="114"/>
    </location>
</feature>
<feature type="compositionally biased region" description="Basic and acidic residues" evidence="1">
    <location>
        <begin position="86"/>
        <end position="96"/>
    </location>
</feature>